<dbReference type="InterPro" id="IPR036286">
    <property type="entry name" value="LexA/Signal_pep-like_sf"/>
</dbReference>
<dbReference type="CDD" id="cd06529">
    <property type="entry name" value="S24_LexA-like"/>
    <property type="match status" value="1"/>
</dbReference>
<dbReference type="PROSITE" id="PS50943">
    <property type="entry name" value="HTH_CROC1"/>
    <property type="match status" value="1"/>
</dbReference>
<dbReference type="Proteomes" id="UP000254000">
    <property type="component" value="Unassembled WGS sequence"/>
</dbReference>
<gene>
    <name evidence="2" type="ORF">C1877_10950</name>
</gene>
<protein>
    <submittedName>
        <fullName evidence="2">Helix-turn-helix domain-containing protein</fullName>
    </submittedName>
</protein>
<feature type="domain" description="HTH cro/C1-type" evidence="1">
    <location>
        <begin position="10"/>
        <end position="64"/>
    </location>
</feature>
<dbReference type="SUPFAM" id="SSF51306">
    <property type="entry name" value="LexA/Signal peptidase"/>
    <property type="match status" value="1"/>
</dbReference>
<dbReference type="SUPFAM" id="SSF47413">
    <property type="entry name" value="lambda repressor-like DNA-binding domains"/>
    <property type="match status" value="1"/>
</dbReference>
<dbReference type="EMBL" id="PPTS01000006">
    <property type="protein sequence ID" value="RDB64225.1"/>
    <property type="molecule type" value="Genomic_DNA"/>
</dbReference>
<dbReference type="InterPro" id="IPR015927">
    <property type="entry name" value="Peptidase_S24_S26A/B/C"/>
</dbReference>
<organism evidence="2 3">
    <name type="scientific">Gordonibacter pamelaeae</name>
    <dbReference type="NCBI Taxonomy" id="471189"/>
    <lineage>
        <taxon>Bacteria</taxon>
        <taxon>Bacillati</taxon>
        <taxon>Actinomycetota</taxon>
        <taxon>Coriobacteriia</taxon>
        <taxon>Eggerthellales</taxon>
        <taxon>Eggerthellaceae</taxon>
        <taxon>Gordonibacter</taxon>
    </lineage>
</organism>
<dbReference type="InterPro" id="IPR010982">
    <property type="entry name" value="Lambda_DNA-bd_dom_sf"/>
</dbReference>
<dbReference type="GO" id="GO:0003677">
    <property type="term" value="F:DNA binding"/>
    <property type="evidence" value="ECO:0007669"/>
    <property type="project" value="InterPro"/>
</dbReference>
<sequence length="218" mass="23638">MDVMELGSNIKRLRVEHCLTQGELGKIAGVSPMAVSQWENGRAVPRMGAIQRMADYFGISKSSLIDNAADGFVAGSVHYEVTSLTAPVYGRISAGDALEMLPVTEEAYVIPPVAESHPDGFFLTVSGDSMDKIMPNGSLVYFDKSAEVRSGDIVAVTVNGDDATMKRIFFAGDTIVLHPESNNPSHRDRSIDASDPDAPQVRILGKAVWHYLVNDERL</sequence>
<evidence type="ECO:0000259" key="1">
    <source>
        <dbReference type="PROSITE" id="PS50943"/>
    </source>
</evidence>
<evidence type="ECO:0000313" key="2">
    <source>
        <dbReference type="EMBL" id="RDB64225.1"/>
    </source>
</evidence>
<keyword evidence="3" id="KW-1185">Reference proteome</keyword>
<evidence type="ECO:0000313" key="3">
    <source>
        <dbReference type="Proteomes" id="UP000254000"/>
    </source>
</evidence>
<dbReference type="Gene3D" id="1.10.260.40">
    <property type="entry name" value="lambda repressor-like DNA-binding domains"/>
    <property type="match status" value="1"/>
</dbReference>
<accession>A0A369M199</accession>
<dbReference type="Pfam" id="PF01381">
    <property type="entry name" value="HTH_3"/>
    <property type="match status" value="1"/>
</dbReference>
<reference evidence="2 3" key="1">
    <citation type="journal article" date="2018" name="Elife">
        <title>Discovery and characterization of a prevalent human gut bacterial enzyme sufficient for the inactivation of a family of plant toxins.</title>
        <authorList>
            <person name="Koppel N."/>
            <person name="Bisanz J.E."/>
            <person name="Pandelia M.E."/>
            <person name="Turnbaugh P.J."/>
            <person name="Balskus E.P."/>
        </authorList>
    </citation>
    <scope>NUCLEOTIDE SEQUENCE [LARGE SCALE GENOMIC DNA]</scope>
    <source>
        <strain evidence="2 3">3C</strain>
    </source>
</reference>
<dbReference type="SMART" id="SM00530">
    <property type="entry name" value="HTH_XRE"/>
    <property type="match status" value="1"/>
</dbReference>
<dbReference type="AlphaFoldDB" id="A0A369M199"/>
<dbReference type="InterPro" id="IPR001387">
    <property type="entry name" value="Cro/C1-type_HTH"/>
</dbReference>
<comment type="caution">
    <text evidence="2">The sequence shown here is derived from an EMBL/GenBank/DDBJ whole genome shotgun (WGS) entry which is preliminary data.</text>
</comment>
<dbReference type="InterPro" id="IPR039418">
    <property type="entry name" value="LexA-like"/>
</dbReference>
<dbReference type="CDD" id="cd00093">
    <property type="entry name" value="HTH_XRE"/>
    <property type="match status" value="1"/>
</dbReference>
<dbReference type="PANTHER" id="PTHR33516">
    <property type="entry name" value="LEXA REPRESSOR"/>
    <property type="match status" value="1"/>
</dbReference>
<name>A0A369M199_9ACTN</name>
<dbReference type="InterPro" id="IPR050077">
    <property type="entry name" value="LexA_repressor"/>
</dbReference>
<proteinExistence type="predicted"/>
<dbReference type="PANTHER" id="PTHR33516:SF2">
    <property type="entry name" value="LEXA REPRESSOR-RELATED"/>
    <property type="match status" value="1"/>
</dbReference>
<dbReference type="Gene3D" id="2.10.109.10">
    <property type="entry name" value="Umud Fragment, subunit A"/>
    <property type="match status" value="1"/>
</dbReference>
<dbReference type="Pfam" id="PF00717">
    <property type="entry name" value="Peptidase_S24"/>
    <property type="match status" value="1"/>
</dbReference>